<dbReference type="CDD" id="cd07176">
    <property type="entry name" value="terB"/>
    <property type="match status" value="1"/>
</dbReference>
<evidence type="ECO:0000259" key="2">
    <source>
        <dbReference type="Pfam" id="PF05099"/>
    </source>
</evidence>
<comment type="caution">
    <text evidence="5">The sequence shown here is derived from an EMBL/GenBank/DDBJ whole genome shotgun (WGS) entry which is preliminary data.</text>
</comment>
<reference evidence="5 6" key="1">
    <citation type="submission" date="2023-09" db="EMBL/GenBank/DDBJ databases">
        <authorList>
            <person name="Rey-Velasco X."/>
        </authorList>
    </citation>
    <scope>NUCLEOTIDE SEQUENCE [LARGE SCALE GENOMIC DNA]</scope>
    <source>
        <strain evidence="5 6">W335</strain>
    </source>
</reference>
<dbReference type="SUPFAM" id="SSF158682">
    <property type="entry name" value="TerB-like"/>
    <property type="match status" value="1"/>
</dbReference>
<feature type="domain" description="TerB-C" evidence="4">
    <location>
        <begin position="646"/>
        <end position="768"/>
    </location>
</feature>
<keyword evidence="6" id="KW-1185">Reference proteome</keyword>
<feature type="region of interest" description="Disordered" evidence="1">
    <location>
        <begin position="611"/>
        <end position="648"/>
    </location>
</feature>
<accession>A0ABU3BXR0</accession>
<name>A0ABU3BXR0_9GAMM</name>
<dbReference type="Pfam" id="PF13208">
    <property type="entry name" value="TerB_N"/>
    <property type="match status" value="1"/>
</dbReference>
<evidence type="ECO:0000313" key="6">
    <source>
        <dbReference type="Proteomes" id="UP001251857"/>
    </source>
</evidence>
<dbReference type="Proteomes" id="UP001251857">
    <property type="component" value="Unassembled WGS sequence"/>
</dbReference>
<feature type="domain" description="TerB N-terminal" evidence="3">
    <location>
        <begin position="75"/>
        <end position="282"/>
    </location>
</feature>
<dbReference type="Gene3D" id="1.10.3680.10">
    <property type="entry name" value="TerB-like"/>
    <property type="match status" value="1"/>
</dbReference>
<evidence type="ECO:0000256" key="1">
    <source>
        <dbReference type="SAM" id="MobiDB-lite"/>
    </source>
</evidence>
<sequence length="771" mass="84857">MEYLILFSLIVGGVVWLSRFAGTSAKRVRKSSRRKPKSSDYDGDIRLKVTISGGSDWDREFSRDLSTDFDRYWVPQGQSVTVQGYSIDGGLVYVGKDLASAHGYAVEPALIDPDLKVNRERPDHHGGGMGYWPSYDDIPPRCRAGYLDWLADGRRRPDAYIGYVFLYLYGLERRILHDHAHGAADHTERKAIFDEVKRLLKLYGDNHSFSRYAQDFLFAIYLGSGEIDLTSRPPVVMHNANDLPAPLKLGLGQFAEAGRSIPADWALAWVLQDPQFRLRTPARRCHAEFKTLFKQLYADRHGDGLVVKPNKTPVSVSYRPASGGMRGRWDVYKGPPVADITILKRPHTQLAAIVDEATDKLDAYSRFIGKDEAGRDSLQGLALLPPELDGKTRNPGLEALRTDVEQHLNDGDAAVLPASTLLTHLPTDKPDRLSKKEAVLLVQLLEKLGLGLEPDVRFTGMKPKPADQVVVFRQADDAPSAPTQAYEAAALVLRLAAMVSAADGEVSPEEKQHLEQHIETSLSLEPAERRRLRAHLHWLLQQEQGMAGLAAKLGELTSAQKATMAELLITVAAADGRIDPDEVKLLEKLYKRLDIDAERVVTDIHAMTAEPSTGPVTVRPAGPTDEGYRIPEPELEVSSSTSSTGRAALDPGALQRKLAETAQVSNILGGIFAEDDEEAADPDTEAAPDAPEEASLAGLDAAHSRFLRQLATKDDWERAELETLADRYGLLLNGALDTINEAAFDTCDAPCIDEEDDALTVDRAIYEEMTA</sequence>
<organism evidence="5 6">
    <name type="scientific">Spectribacter hydrogenoxidans</name>
    <dbReference type="NCBI Taxonomy" id="3075608"/>
    <lineage>
        <taxon>Bacteria</taxon>
        <taxon>Pseudomonadati</taxon>
        <taxon>Pseudomonadota</taxon>
        <taxon>Gammaproteobacteria</taxon>
        <taxon>Salinisphaerales</taxon>
        <taxon>Salinisphaeraceae</taxon>
        <taxon>Spectribacter</taxon>
    </lineage>
</organism>
<dbReference type="InterPro" id="IPR007791">
    <property type="entry name" value="DjlA_N"/>
</dbReference>
<gene>
    <name evidence="5" type="ORF">RM532_03990</name>
</gene>
<dbReference type="EMBL" id="JAVRIB010000003">
    <property type="protein sequence ID" value="MDT0634110.1"/>
    <property type="molecule type" value="Genomic_DNA"/>
</dbReference>
<dbReference type="InterPro" id="IPR029024">
    <property type="entry name" value="TerB-like"/>
</dbReference>
<feature type="domain" description="Co-chaperone DjlA N-terminal" evidence="2">
    <location>
        <begin position="493"/>
        <end position="598"/>
    </location>
</feature>
<dbReference type="InterPro" id="IPR028932">
    <property type="entry name" value="TerB-C"/>
</dbReference>
<evidence type="ECO:0000259" key="3">
    <source>
        <dbReference type="Pfam" id="PF13208"/>
    </source>
</evidence>
<dbReference type="Pfam" id="PF05099">
    <property type="entry name" value="TerB"/>
    <property type="match status" value="1"/>
</dbReference>
<evidence type="ECO:0000259" key="4">
    <source>
        <dbReference type="Pfam" id="PF15615"/>
    </source>
</evidence>
<proteinExistence type="predicted"/>
<protein>
    <submittedName>
        <fullName evidence="5">TerB N-terminal domain-containing protein</fullName>
    </submittedName>
</protein>
<dbReference type="Pfam" id="PF15615">
    <property type="entry name" value="TerB_C"/>
    <property type="match status" value="1"/>
</dbReference>
<evidence type="ECO:0000313" key="5">
    <source>
        <dbReference type="EMBL" id="MDT0634110.1"/>
    </source>
</evidence>
<dbReference type="InterPro" id="IPR025266">
    <property type="entry name" value="TerB_N"/>
</dbReference>
<dbReference type="RefSeq" id="WP_311651856.1">
    <property type="nucleotide sequence ID" value="NZ_JAVRIB010000003.1"/>
</dbReference>